<gene>
    <name evidence="3" type="ORF">H1D41_18115</name>
</gene>
<dbReference type="InterPro" id="IPR036388">
    <property type="entry name" value="WH-like_DNA-bd_sf"/>
</dbReference>
<dbReference type="EMBL" id="JADCKQ010000026">
    <property type="protein sequence ID" value="MBI1495555.1"/>
    <property type="molecule type" value="Genomic_DNA"/>
</dbReference>
<comment type="caution">
    <text evidence="3">The sequence shown here is derived from an EMBL/GenBank/DDBJ whole genome shotgun (WGS) entry which is preliminary data.</text>
</comment>
<dbReference type="AlphaFoldDB" id="A0A8J7J8U8"/>
<dbReference type="InterPro" id="IPR000525">
    <property type="entry name" value="Initiator_Rep_WH1"/>
</dbReference>
<dbReference type="Gene3D" id="1.10.10.10">
    <property type="entry name" value="Winged helix-like DNA-binding domain superfamily/Winged helix DNA-binding domain"/>
    <property type="match status" value="1"/>
</dbReference>
<feature type="domain" description="Initiator Rep protein WH1" evidence="2">
    <location>
        <begin position="6"/>
        <end position="146"/>
    </location>
</feature>
<comment type="similarity">
    <text evidence="1">Belongs to the initiator RepB protein family.</text>
</comment>
<reference evidence="3" key="1">
    <citation type="submission" date="2020-10" db="EMBL/GenBank/DDBJ databases">
        <title>Paenihalocynthiibacter styelae gen. nov., sp. nov., isolated from stalked sea squirt Styela clava.</title>
        <authorList>
            <person name="Kim Y.-O."/>
            <person name="Yoon J.-H."/>
        </authorList>
    </citation>
    <scope>NUCLEOTIDE SEQUENCE</scope>
    <source>
        <strain evidence="3">MYP1-1</strain>
    </source>
</reference>
<evidence type="ECO:0000313" key="3">
    <source>
        <dbReference type="EMBL" id="MBI1495555.1"/>
    </source>
</evidence>
<dbReference type="SUPFAM" id="SSF46785">
    <property type="entry name" value="Winged helix' DNA-binding domain"/>
    <property type="match status" value="1"/>
</dbReference>
<protein>
    <submittedName>
        <fullName evidence="3">Replication initiation protein</fullName>
    </submittedName>
</protein>
<sequence length="317" mass="36530">MQTVIVKVDGPYTERDRKLWVFLLHTVFDELGENPIHSLPVREINAVFRELGGEHDTKWLWDSAKRLAKTTVEWETTFDDGRFEQGISSMFGANISKKARQMGTLTFNFPPLLIPIIKQPTRFARLRVHFLLKLSGKYAVTLYEILEGFTNRRDGRCAVTIADLRTWLKVPEDSYSTWKNFRLRVLDPAIKQINDDPLGAGFSVEYTPIRKGRFYNEIVFQLTKTPKRIQTDTLIKKSAGNARIIQAAKDKGRPALLDADINRAAQETRYFLDMDKVQAEFWAHWESTGKPKFKKGAATAFMGFTKKKYGQVKYGRK</sequence>
<organism evidence="3 4">
    <name type="scientific">Halocynthiibacter styelae</name>
    <dbReference type="NCBI Taxonomy" id="2761955"/>
    <lineage>
        <taxon>Bacteria</taxon>
        <taxon>Pseudomonadati</taxon>
        <taxon>Pseudomonadota</taxon>
        <taxon>Alphaproteobacteria</taxon>
        <taxon>Rhodobacterales</taxon>
        <taxon>Paracoccaceae</taxon>
        <taxon>Halocynthiibacter</taxon>
    </lineage>
</organism>
<dbReference type="Pfam" id="PF21205">
    <property type="entry name" value="Rep3_C"/>
    <property type="match status" value="1"/>
</dbReference>
<dbReference type="Proteomes" id="UP000640583">
    <property type="component" value="Unassembled WGS sequence"/>
</dbReference>
<evidence type="ECO:0000256" key="1">
    <source>
        <dbReference type="ARBA" id="ARBA00038283"/>
    </source>
</evidence>
<name>A0A8J7J8U8_9RHOB</name>
<dbReference type="RefSeq" id="WP_228850248.1">
    <property type="nucleotide sequence ID" value="NZ_JADCKQ010000026.1"/>
</dbReference>
<dbReference type="GO" id="GO:0006270">
    <property type="term" value="P:DNA replication initiation"/>
    <property type="evidence" value="ECO:0007669"/>
    <property type="project" value="InterPro"/>
</dbReference>
<dbReference type="Pfam" id="PF01051">
    <property type="entry name" value="Rep3_N"/>
    <property type="match status" value="1"/>
</dbReference>
<keyword evidence="4" id="KW-1185">Reference proteome</keyword>
<accession>A0A8J7J8U8</accession>
<evidence type="ECO:0000259" key="2">
    <source>
        <dbReference type="Pfam" id="PF01051"/>
    </source>
</evidence>
<dbReference type="GO" id="GO:0003887">
    <property type="term" value="F:DNA-directed DNA polymerase activity"/>
    <property type="evidence" value="ECO:0007669"/>
    <property type="project" value="InterPro"/>
</dbReference>
<evidence type="ECO:0000313" key="4">
    <source>
        <dbReference type="Proteomes" id="UP000640583"/>
    </source>
</evidence>
<proteinExistence type="inferred from homology"/>
<dbReference type="InterPro" id="IPR036390">
    <property type="entry name" value="WH_DNA-bd_sf"/>
</dbReference>